<keyword evidence="3" id="KW-1185">Reference proteome</keyword>
<name>A0AAE5AHT6_9RICK</name>
<protein>
    <submittedName>
        <fullName evidence="2">Uncharacterized protein</fullName>
    </submittedName>
</protein>
<feature type="coiled-coil region" evidence="1">
    <location>
        <begin position="70"/>
        <end position="130"/>
    </location>
</feature>
<dbReference type="AlphaFoldDB" id="A0AAE5AHT6"/>
<dbReference type="Proteomes" id="UP001289135">
    <property type="component" value="Unassembled WGS sequence"/>
</dbReference>
<evidence type="ECO:0000313" key="2">
    <source>
        <dbReference type="EMBL" id="MDZ5761371.1"/>
    </source>
</evidence>
<evidence type="ECO:0000313" key="3">
    <source>
        <dbReference type="Proteomes" id="UP001289135"/>
    </source>
</evidence>
<comment type="caution">
    <text evidence="2">The sequence shown here is derived from an EMBL/GenBank/DDBJ whole genome shotgun (WGS) entry which is preliminary data.</text>
</comment>
<dbReference type="SUPFAM" id="SSF58113">
    <property type="entry name" value="Apolipoprotein A-I"/>
    <property type="match status" value="1"/>
</dbReference>
<evidence type="ECO:0000256" key="1">
    <source>
        <dbReference type="SAM" id="Coils"/>
    </source>
</evidence>
<keyword evidence="1" id="KW-0175">Coiled coil</keyword>
<organism evidence="2 3">
    <name type="scientific">Lyticum sinuosum</name>
    <dbReference type="NCBI Taxonomy" id="1332059"/>
    <lineage>
        <taxon>Bacteria</taxon>
        <taxon>Pseudomonadati</taxon>
        <taxon>Pseudomonadota</taxon>
        <taxon>Alphaproteobacteria</taxon>
        <taxon>Rickettsiales</taxon>
        <taxon>Lyticum</taxon>
    </lineage>
</organism>
<gene>
    <name evidence="2" type="ORF">Lyticum_00544</name>
</gene>
<sequence>MKNNQDTQSKKNPFFNKLSKNLNEFSQALDKKLEKIKDPLKNTNKNLFETIFDEKVVQFVNLGKNVNGLIKEAGEKFDNLEKTVGNVIEEGKKEFNNLGTNVNEIKDDIKETVEEKVNQVQNLATVIKEKTDQFSDDFNKKIEKIDQKVGELSSVVNQKLDEGFQKIDEGMEIAEVVVPICGKILEKDAKTFGDYAAKEAVEVVEKTQKVINETKDQLIQGTQNVITEARDKIDQVAININNMKKEMTGTLINFHKKISEINKQLNNLFSNIKNCSVKFKQNVVNGFNCVTRSIKNYIQNQIRRLKKICKYSFYAIVTLCVIKTIKGIIR</sequence>
<dbReference type="RefSeq" id="WP_322498799.1">
    <property type="nucleotide sequence ID" value="NZ_JARGYU010000002.1"/>
</dbReference>
<dbReference type="EMBL" id="JARGYU010000002">
    <property type="protein sequence ID" value="MDZ5761371.1"/>
    <property type="molecule type" value="Genomic_DNA"/>
</dbReference>
<accession>A0AAE5AHT6</accession>
<feature type="coiled-coil region" evidence="1">
    <location>
        <begin position="197"/>
        <end position="246"/>
    </location>
</feature>
<reference evidence="2" key="1">
    <citation type="submission" date="2023-02" db="EMBL/GenBank/DDBJ databases">
        <title>Host association and intracellularity evolved multiple times independently in the Rickettsiales.</title>
        <authorList>
            <person name="Castelli M."/>
            <person name="Nardi T."/>
            <person name="Gammuto L."/>
            <person name="Bellinzona G."/>
            <person name="Sabaneyeva E."/>
            <person name="Potekhin A."/>
            <person name="Serra V."/>
            <person name="Petroni G."/>
            <person name="Sassera D."/>
        </authorList>
    </citation>
    <scope>NUCLEOTIDE SEQUENCE</scope>
    <source>
        <strain evidence="2">USBL-36I1</strain>
    </source>
</reference>
<proteinExistence type="predicted"/>
<dbReference type="Gene3D" id="1.20.120.20">
    <property type="entry name" value="Apolipoprotein"/>
    <property type="match status" value="1"/>
</dbReference>